<name>A0AAV4JXP3_9GAST</name>
<feature type="region of interest" description="Disordered" evidence="1">
    <location>
        <begin position="59"/>
        <end position="83"/>
    </location>
</feature>
<reference evidence="2 3" key="1">
    <citation type="journal article" date="2021" name="Elife">
        <title>Chloroplast acquisition without the gene transfer in kleptoplastic sea slugs, Plakobranchus ocellatus.</title>
        <authorList>
            <person name="Maeda T."/>
            <person name="Takahashi S."/>
            <person name="Yoshida T."/>
            <person name="Shimamura S."/>
            <person name="Takaki Y."/>
            <person name="Nagai Y."/>
            <person name="Toyoda A."/>
            <person name="Suzuki Y."/>
            <person name="Arimoto A."/>
            <person name="Ishii H."/>
            <person name="Satoh N."/>
            <person name="Nishiyama T."/>
            <person name="Hasebe M."/>
            <person name="Maruyama T."/>
            <person name="Minagawa J."/>
            <person name="Obokata J."/>
            <person name="Shigenobu S."/>
        </authorList>
    </citation>
    <scope>NUCLEOTIDE SEQUENCE [LARGE SCALE GENOMIC DNA]</scope>
</reference>
<accession>A0AAV4JXP3</accession>
<keyword evidence="3" id="KW-1185">Reference proteome</keyword>
<evidence type="ECO:0000313" key="3">
    <source>
        <dbReference type="Proteomes" id="UP000762676"/>
    </source>
</evidence>
<dbReference type="Proteomes" id="UP000762676">
    <property type="component" value="Unassembled WGS sequence"/>
</dbReference>
<evidence type="ECO:0000313" key="2">
    <source>
        <dbReference type="EMBL" id="GFS26480.1"/>
    </source>
</evidence>
<evidence type="ECO:0000256" key="1">
    <source>
        <dbReference type="SAM" id="MobiDB-lite"/>
    </source>
</evidence>
<proteinExistence type="predicted"/>
<comment type="caution">
    <text evidence="2">The sequence shown here is derived from an EMBL/GenBank/DDBJ whole genome shotgun (WGS) entry which is preliminary data.</text>
</comment>
<organism evidence="2 3">
    <name type="scientific">Elysia marginata</name>
    <dbReference type="NCBI Taxonomy" id="1093978"/>
    <lineage>
        <taxon>Eukaryota</taxon>
        <taxon>Metazoa</taxon>
        <taxon>Spiralia</taxon>
        <taxon>Lophotrochozoa</taxon>
        <taxon>Mollusca</taxon>
        <taxon>Gastropoda</taxon>
        <taxon>Heterobranchia</taxon>
        <taxon>Euthyneura</taxon>
        <taxon>Panpulmonata</taxon>
        <taxon>Sacoglossa</taxon>
        <taxon>Placobranchoidea</taxon>
        <taxon>Plakobranchidae</taxon>
        <taxon>Elysia</taxon>
    </lineage>
</organism>
<dbReference type="EMBL" id="BMAT01014120">
    <property type="protein sequence ID" value="GFS26480.1"/>
    <property type="molecule type" value="Genomic_DNA"/>
</dbReference>
<gene>
    <name evidence="2" type="ORF">ElyMa_007055500</name>
</gene>
<sequence length="83" mass="9308">MLKMLELSFLAETASFPSVPGAGTGSEDKKGEMQCETIRSDDEHVAFFIDFMRWRPTQEDEAHSGGNPRWLMGYQGPSANRLL</sequence>
<dbReference type="AlphaFoldDB" id="A0AAV4JXP3"/>
<protein>
    <submittedName>
        <fullName evidence="2">Uncharacterized protein</fullName>
    </submittedName>
</protein>